<feature type="non-terminal residue" evidence="1">
    <location>
        <position position="1"/>
    </location>
</feature>
<evidence type="ECO:0000313" key="1">
    <source>
        <dbReference type="EMBL" id="GMT25304.1"/>
    </source>
</evidence>
<evidence type="ECO:0000313" key="2">
    <source>
        <dbReference type="Proteomes" id="UP001432322"/>
    </source>
</evidence>
<sequence>GRIGRANADSLVDLIDASRSLGTNNLRAFVFVLFTTSAREVCCTLALVPFTFSSIETVSRRAGSSDELATISTPSHWTGTF</sequence>
<comment type="caution">
    <text evidence="1">The sequence shown here is derived from an EMBL/GenBank/DDBJ whole genome shotgun (WGS) entry which is preliminary data.</text>
</comment>
<protein>
    <recommendedName>
        <fullName evidence="3">Ribosomal protein</fullName>
    </recommendedName>
</protein>
<name>A0AAV5W3I8_9BILA</name>
<dbReference type="Proteomes" id="UP001432322">
    <property type="component" value="Unassembled WGS sequence"/>
</dbReference>
<proteinExistence type="predicted"/>
<evidence type="ECO:0008006" key="3">
    <source>
        <dbReference type="Google" id="ProtNLM"/>
    </source>
</evidence>
<keyword evidence="2" id="KW-1185">Reference proteome</keyword>
<organism evidence="1 2">
    <name type="scientific">Pristionchus fissidentatus</name>
    <dbReference type="NCBI Taxonomy" id="1538716"/>
    <lineage>
        <taxon>Eukaryota</taxon>
        <taxon>Metazoa</taxon>
        <taxon>Ecdysozoa</taxon>
        <taxon>Nematoda</taxon>
        <taxon>Chromadorea</taxon>
        <taxon>Rhabditida</taxon>
        <taxon>Rhabditina</taxon>
        <taxon>Diplogasteromorpha</taxon>
        <taxon>Diplogasteroidea</taxon>
        <taxon>Neodiplogasteridae</taxon>
        <taxon>Pristionchus</taxon>
    </lineage>
</organism>
<dbReference type="AlphaFoldDB" id="A0AAV5W3I8"/>
<dbReference type="EMBL" id="BTSY01000004">
    <property type="protein sequence ID" value="GMT25304.1"/>
    <property type="molecule type" value="Genomic_DNA"/>
</dbReference>
<gene>
    <name evidence="1" type="ORF">PFISCL1PPCAC_16601</name>
</gene>
<accession>A0AAV5W3I8</accession>
<reference evidence="1" key="1">
    <citation type="submission" date="2023-10" db="EMBL/GenBank/DDBJ databases">
        <title>Genome assembly of Pristionchus species.</title>
        <authorList>
            <person name="Yoshida K."/>
            <person name="Sommer R.J."/>
        </authorList>
    </citation>
    <scope>NUCLEOTIDE SEQUENCE</scope>
    <source>
        <strain evidence="1">RS5133</strain>
    </source>
</reference>